<dbReference type="GO" id="GO:0015074">
    <property type="term" value="P:DNA integration"/>
    <property type="evidence" value="ECO:0007669"/>
    <property type="project" value="UniProtKB-KW"/>
</dbReference>
<evidence type="ECO:0000256" key="4">
    <source>
        <dbReference type="ARBA" id="ARBA00023172"/>
    </source>
</evidence>
<evidence type="ECO:0000256" key="2">
    <source>
        <dbReference type="ARBA" id="ARBA00022908"/>
    </source>
</evidence>
<dbReference type="EMBL" id="CP000133">
    <property type="protein sequence ID" value="ABC90794.1"/>
    <property type="molecule type" value="Genomic_DNA"/>
</dbReference>
<dbReference type="PROSITE" id="PS51900">
    <property type="entry name" value="CB"/>
    <property type="match status" value="1"/>
</dbReference>
<proteinExistence type="inferred from homology"/>
<dbReference type="GO" id="GO:0003677">
    <property type="term" value="F:DNA binding"/>
    <property type="evidence" value="ECO:0007669"/>
    <property type="project" value="UniProtKB-UniRule"/>
</dbReference>
<dbReference type="HOGENOM" id="CLU_592961_0_0_5"/>
<dbReference type="InterPro" id="IPR002104">
    <property type="entry name" value="Integrase_catalytic"/>
</dbReference>
<dbReference type="InterPro" id="IPR050808">
    <property type="entry name" value="Phage_Integrase"/>
</dbReference>
<feature type="domain" description="Core-binding (CB)" evidence="7">
    <location>
        <begin position="116"/>
        <end position="215"/>
    </location>
</feature>
<protein>
    <submittedName>
        <fullName evidence="8">Integrase protein</fullName>
    </submittedName>
</protein>
<sequence length="461" mass="52858">MPKLYLTDTLVLTLRCQAGRRQCIYWDHPVGTDGRTRNGSVSGLGLKVTNLGRRTFIHDYRFNGERYRKILGTPANLSVASARLLIGERQQQLDAGTNPDASEAGPEVEFNDAQTLTVRSVIDRYWESYIYGLTEGYRDAFALYVADWRKRAPKTATRRGHNIKRSYVDFGTMFANRSLTSIKPLDIERYQKQFSSLYSHNDALKHVRAVFNWAIRMQLVDMRNPCDPIRLRKVIRRRRDYSTEQIRKIASYIFHPVIEAVPEIEGLTGFQKRNAALAKGAAQTANDQMLELCNLMGILFLTMARPSDLATAKFEHFDLEKLVWHKHNTKGIKLSRSMNEYAYRSVPIHPRVAQMVRAQRARWPESELLFPSHTDASQPRDNFRRGLVRFKALPDAPEYFQLYDLKRIAISLMLAGQGVSHEAISHYVDHKGNLETTMIYDLGLVDPLRPVTEKLGDLLGV</sequence>
<evidence type="ECO:0000259" key="6">
    <source>
        <dbReference type="PROSITE" id="PS51898"/>
    </source>
</evidence>
<dbReference type="InterPro" id="IPR044068">
    <property type="entry name" value="CB"/>
</dbReference>
<dbReference type="Gene3D" id="3.30.160.390">
    <property type="entry name" value="Integrase, DNA-binding domain"/>
    <property type="match status" value="1"/>
</dbReference>
<evidence type="ECO:0000259" key="7">
    <source>
        <dbReference type="PROSITE" id="PS51900"/>
    </source>
</evidence>
<evidence type="ECO:0000256" key="1">
    <source>
        <dbReference type="ARBA" id="ARBA00008857"/>
    </source>
</evidence>
<dbReference type="AlphaFoldDB" id="Q2K8P2"/>
<dbReference type="Gene3D" id="1.10.443.10">
    <property type="entry name" value="Intergrase catalytic core"/>
    <property type="match status" value="1"/>
</dbReference>
<dbReference type="Proteomes" id="UP000001936">
    <property type="component" value="Chromosome"/>
</dbReference>
<dbReference type="InterPro" id="IPR010998">
    <property type="entry name" value="Integrase_recombinase_N"/>
</dbReference>
<dbReference type="InterPro" id="IPR025166">
    <property type="entry name" value="Integrase_DNA_bind_dom"/>
</dbReference>
<evidence type="ECO:0000313" key="9">
    <source>
        <dbReference type="Proteomes" id="UP000001936"/>
    </source>
</evidence>
<evidence type="ECO:0000313" key="8">
    <source>
        <dbReference type="EMBL" id="ABC90794.1"/>
    </source>
</evidence>
<evidence type="ECO:0000256" key="5">
    <source>
        <dbReference type="PROSITE-ProRule" id="PRU01248"/>
    </source>
</evidence>
<name>Q2K8P2_RHIEC</name>
<reference evidence="8 9" key="1">
    <citation type="journal article" date="2006" name="Proc. Natl. Acad. Sci. U.S.A.">
        <title>The partitioned Rhizobium etli genome: genetic and metabolic redundancy in seven interacting replicons.</title>
        <authorList>
            <person name="Gonzalez V."/>
            <person name="Santamaria R.I."/>
            <person name="Bustos P."/>
            <person name="Hernandez-Gonzalez I."/>
            <person name="Medrano-Soto A."/>
            <person name="Moreno-Hagelsieb G."/>
            <person name="Janga S.C."/>
            <person name="Ramirez M.A."/>
            <person name="Jimenez-Jacinto V."/>
            <person name="Collado-Vides J."/>
            <person name="Davila G."/>
        </authorList>
    </citation>
    <scope>NUCLEOTIDE SEQUENCE [LARGE SCALE GENOMIC DNA]</scope>
    <source>
        <strain evidence="9">ATCC 51251 / DSM 11541 / JCM 21823 / NBRC 15573 / CFN 42</strain>
    </source>
</reference>
<dbReference type="SUPFAM" id="SSF56349">
    <property type="entry name" value="DNA breaking-rejoining enzymes"/>
    <property type="match status" value="1"/>
</dbReference>
<dbReference type="Pfam" id="PF13356">
    <property type="entry name" value="Arm-DNA-bind_3"/>
    <property type="match status" value="1"/>
</dbReference>
<dbReference type="InterPro" id="IPR011010">
    <property type="entry name" value="DNA_brk_join_enz"/>
</dbReference>
<keyword evidence="3 5" id="KW-0238">DNA-binding</keyword>
<gene>
    <name evidence="8" type="ordered locus">RHE_CH02009</name>
</gene>
<keyword evidence="2" id="KW-0229">DNA integration</keyword>
<organism evidence="8 9">
    <name type="scientific">Rhizobium etli (strain ATCC 51251 / DSM 11541 / JCM 21823 / NBRC 15573 / CFN 42)</name>
    <dbReference type="NCBI Taxonomy" id="347834"/>
    <lineage>
        <taxon>Bacteria</taxon>
        <taxon>Pseudomonadati</taxon>
        <taxon>Pseudomonadota</taxon>
        <taxon>Alphaproteobacteria</taxon>
        <taxon>Hyphomicrobiales</taxon>
        <taxon>Rhizobiaceae</taxon>
        <taxon>Rhizobium/Agrobacterium group</taxon>
        <taxon>Rhizobium</taxon>
    </lineage>
</organism>
<accession>Q2K8P2</accession>
<dbReference type="InterPro" id="IPR038488">
    <property type="entry name" value="Integrase_DNA-bd_sf"/>
</dbReference>
<comment type="similarity">
    <text evidence="1">Belongs to the 'phage' integrase family.</text>
</comment>
<feature type="domain" description="Tyr recombinase" evidence="6">
    <location>
        <begin position="262"/>
        <end position="453"/>
    </location>
</feature>
<keyword evidence="9" id="KW-1185">Reference proteome</keyword>
<dbReference type="Gene3D" id="1.10.150.130">
    <property type="match status" value="1"/>
</dbReference>
<dbReference type="PANTHER" id="PTHR30629:SF2">
    <property type="entry name" value="PROPHAGE INTEGRASE INTS-RELATED"/>
    <property type="match status" value="1"/>
</dbReference>
<keyword evidence="4" id="KW-0233">DNA recombination</keyword>
<dbReference type="GO" id="GO:0006310">
    <property type="term" value="P:DNA recombination"/>
    <property type="evidence" value="ECO:0007669"/>
    <property type="project" value="UniProtKB-KW"/>
</dbReference>
<dbReference type="eggNOG" id="COG0582">
    <property type="taxonomic scope" value="Bacteria"/>
</dbReference>
<dbReference type="InterPro" id="IPR013762">
    <property type="entry name" value="Integrase-like_cat_sf"/>
</dbReference>
<dbReference type="PROSITE" id="PS51898">
    <property type="entry name" value="TYR_RECOMBINASE"/>
    <property type="match status" value="1"/>
</dbReference>
<dbReference type="PANTHER" id="PTHR30629">
    <property type="entry name" value="PROPHAGE INTEGRASE"/>
    <property type="match status" value="1"/>
</dbReference>
<evidence type="ECO:0000256" key="3">
    <source>
        <dbReference type="ARBA" id="ARBA00023125"/>
    </source>
</evidence>
<dbReference type="KEGG" id="ret:RHE_CH02009"/>